<proteinExistence type="inferred from homology"/>
<evidence type="ECO:0000256" key="1">
    <source>
        <dbReference type="ARBA" id="ARBA00022691"/>
    </source>
</evidence>
<dbReference type="PANTHER" id="PTHR35092">
    <property type="entry name" value="CHLORINASE MJ1651"/>
    <property type="match status" value="1"/>
</dbReference>
<dbReference type="SUPFAM" id="SSF102522">
    <property type="entry name" value="Bacterial fluorinating enzyme, N-terminal domain"/>
    <property type="match status" value="1"/>
</dbReference>
<evidence type="ECO:0000313" key="6">
    <source>
        <dbReference type="Proteomes" id="UP000277582"/>
    </source>
</evidence>
<dbReference type="SUPFAM" id="SSF101852">
    <property type="entry name" value="Bacterial fluorinating enzyme, C-terminal domain"/>
    <property type="match status" value="1"/>
</dbReference>
<dbReference type="Pfam" id="PF20257">
    <property type="entry name" value="SAM_HAT_C"/>
    <property type="match status" value="1"/>
</dbReference>
<dbReference type="Gene3D" id="3.40.50.10790">
    <property type="entry name" value="S-adenosyl-l-methionine hydroxide adenosyltransferase, N-terminal"/>
    <property type="match status" value="1"/>
</dbReference>
<evidence type="ECO:0000259" key="4">
    <source>
        <dbReference type="Pfam" id="PF20257"/>
    </source>
</evidence>
<dbReference type="InterPro" id="IPR046470">
    <property type="entry name" value="SAM_HAT_C"/>
</dbReference>
<dbReference type="RefSeq" id="WP_125670395.1">
    <property type="nucleotide sequence ID" value="NZ_RCOS01000027.1"/>
</dbReference>
<keyword evidence="6" id="KW-1185">Reference proteome</keyword>
<dbReference type="AlphaFoldDB" id="A0A3R9RSN7"/>
<organism evidence="5 6">
    <name type="scientific">Candidatus Methanodesulfokora washburnensis</name>
    <dbReference type="NCBI Taxonomy" id="2478471"/>
    <lineage>
        <taxon>Archaea</taxon>
        <taxon>Thermoproteota</taxon>
        <taxon>Candidatus Korarchaeia</taxon>
        <taxon>Candidatus Korarchaeia incertae sedis</taxon>
        <taxon>Candidatus Methanodesulfokora</taxon>
    </lineage>
</organism>
<keyword evidence="1" id="KW-0949">S-adenosyl-L-methionine</keyword>
<evidence type="ECO:0000313" key="5">
    <source>
        <dbReference type="EMBL" id="RSN77781.1"/>
    </source>
</evidence>
<dbReference type="EMBL" id="RCOS01000027">
    <property type="protein sequence ID" value="RSN77781.1"/>
    <property type="molecule type" value="Genomic_DNA"/>
</dbReference>
<dbReference type="InterPro" id="IPR023228">
    <property type="entry name" value="SAM_OH_AdoTrfase_N_sf"/>
</dbReference>
<dbReference type="Proteomes" id="UP000277582">
    <property type="component" value="Unassembled WGS sequence"/>
</dbReference>
<dbReference type="Gene3D" id="2.40.30.90">
    <property type="entry name" value="Bacterial fluorinating enzyme like"/>
    <property type="match status" value="1"/>
</dbReference>
<dbReference type="PANTHER" id="PTHR35092:SF1">
    <property type="entry name" value="CHLORINASE MJ1651"/>
    <property type="match status" value="1"/>
</dbReference>
<dbReference type="InterPro" id="IPR023227">
    <property type="entry name" value="SAM_OH_AdoTrfase_C_sf"/>
</dbReference>
<comment type="caution">
    <text evidence="5">The sequence shown here is derived from an EMBL/GenBank/DDBJ whole genome shotgun (WGS) entry which is preliminary data.</text>
</comment>
<evidence type="ECO:0008006" key="7">
    <source>
        <dbReference type="Google" id="ProtNLM"/>
    </source>
</evidence>
<dbReference type="Pfam" id="PF01887">
    <property type="entry name" value="SAM_HAT_N"/>
    <property type="match status" value="1"/>
</dbReference>
<reference evidence="5 6" key="1">
    <citation type="submission" date="2018-10" db="EMBL/GenBank/DDBJ databases">
        <title>Co-occurring genomic capacity for anaerobic methane metabolism and dissimilatory sulfite reduction discovered in the Korarchaeota.</title>
        <authorList>
            <person name="Mckay L.J."/>
            <person name="Dlakic M."/>
            <person name="Fields M.W."/>
            <person name="Delmont T.O."/>
            <person name="Eren A.M."/>
            <person name="Jay Z.J."/>
            <person name="Klingelsmith K.B."/>
            <person name="Rusch D.B."/>
            <person name="Inskeep W.P."/>
        </authorList>
    </citation>
    <scope>NUCLEOTIDE SEQUENCE [LARGE SCALE GENOMIC DNA]</scope>
    <source>
        <strain evidence="5 6">MDKW</strain>
    </source>
</reference>
<protein>
    <recommendedName>
        <fullName evidence="7">SAM-dependent chlorinase/fluorinase</fullName>
    </recommendedName>
</protein>
<dbReference type="InterPro" id="IPR002747">
    <property type="entry name" value="SAM_OH_AdoTrfase"/>
</dbReference>
<dbReference type="PIRSF" id="PIRSF006779">
    <property type="entry name" value="UCP006779"/>
    <property type="match status" value="1"/>
</dbReference>
<evidence type="ECO:0000256" key="2">
    <source>
        <dbReference type="ARBA" id="ARBA00024035"/>
    </source>
</evidence>
<name>A0A3R9RSN7_9CREN</name>
<accession>A0A3R9RSN7</accession>
<comment type="similarity">
    <text evidence="2">Belongs to the SAM hydrolase / SAM-dependent halogenase family.</text>
</comment>
<gene>
    <name evidence="5" type="ORF">D6D85_02015</name>
</gene>
<dbReference type="OrthoDB" id="372224at2157"/>
<dbReference type="InterPro" id="IPR046469">
    <property type="entry name" value="SAM_HAT_N"/>
</dbReference>
<evidence type="ECO:0000259" key="3">
    <source>
        <dbReference type="Pfam" id="PF01887"/>
    </source>
</evidence>
<feature type="domain" description="S-adenosyl-l-methionine hydroxide adenosyltransferase C-terminal" evidence="4">
    <location>
        <begin position="171"/>
        <end position="250"/>
    </location>
</feature>
<feature type="domain" description="S-adenosyl-l-methionine hydroxide adenosyltransferase N-terminal" evidence="3">
    <location>
        <begin position="3"/>
        <end position="148"/>
    </location>
</feature>
<sequence length="254" mass="27892">MIITLLTDFGTKDYYVSAMKGVIKSINPAADIVDITHEVRPFSILEGAFILWQAVSWFPDGSVHVGVVDPGVGTGRNPIVIRAGRSFLVGPDNGLLFPAAKKLSDKLEVFKIVEGKYTLHRSGTFDGRDIFAPVAAHISRGVPVEEIGVRIDNFIKIDLFDWRKAGRTVYGKILHIDRFGNIVTNIPNLNINNMIMRIKNVEIPVKTMSSYAEAEDEVFLVEGSSGLLEISSKMRSAAEITGLEVGDPIELIIP</sequence>